<organism evidence="1 2">
    <name type="scientific">Pomacea canaliculata</name>
    <name type="common">Golden apple snail</name>
    <dbReference type="NCBI Taxonomy" id="400727"/>
    <lineage>
        <taxon>Eukaryota</taxon>
        <taxon>Metazoa</taxon>
        <taxon>Spiralia</taxon>
        <taxon>Lophotrochozoa</taxon>
        <taxon>Mollusca</taxon>
        <taxon>Gastropoda</taxon>
        <taxon>Caenogastropoda</taxon>
        <taxon>Architaenioglossa</taxon>
        <taxon>Ampullarioidea</taxon>
        <taxon>Ampullariidae</taxon>
        <taxon>Pomacea</taxon>
    </lineage>
</organism>
<keyword evidence="2" id="KW-1185">Reference proteome</keyword>
<reference evidence="1 2" key="1">
    <citation type="submission" date="2018-04" db="EMBL/GenBank/DDBJ databases">
        <title>The genome of golden apple snail Pomacea canaliculata provides insight into stress tolerance and invasive adaptation.</title>
        <authorList>
            <person name="Liu C."/>
            <person name="Liu B."/>
            <person name="Ren Y."/>
            <person name="Zhang Y."/>
            <person name="Wang H."/>
            <person name="Li S."/>
            <person name="Jiang F."/>
            <person name="Yin L."/>
            <person name="Zhang G."/>
            <person name="Qian W."/>
            <person name="Fan W."/>
        </authorList>
    </citation>
    <scope>NUCLEOTIDE SEQUENCE [LARGE SCALE GENOMIC DNA]</scope>
    <source>
        <strain evidence="1">SZHN2017</strain>
        <tissue evidence="1">Muscle</tissue>
    </source>
</reference>
<comment type="caution">
    <text evidence="1">The sequence shown here is derived from an EMBL/GenBank/DDBJ whole genome shotgun (WGS) entry which is preliminary data.</text>
</comment>
<sequence>MTCLRSNSGREREYDEVFAQILDAVSGKHEIAHLPRVNPLPMEKDRVTPFIAFKKSCKPVDPDHGEGAHTVIDICTNRTITFARVYLMLNSEKHVDVLTEPSVMCHCTLQADSSITLYALDVRLQNSSNNQCGASSLEFKSEEKSVELKCQDRPLFGLETLFEGKEINLTLHTDYAPKMVWIDGKADSGKSTLNTIMVSCRTELEVKKIDEKPGENNNEGITELYLSYNSRVKTI</sequence>
<accession>A0A2T7P715</accession>
<dbReference type="EMBL" id="PZQS01000006">
    <property type="protein sequence ID" value="PVD29217.1"/>
    <property type="molecule type" value="Genomic_DNA"/>
</dbReference>
<evidence type="ECO:0000313" key="2">
    <source>
        <dbReference type="Proteomes" id="UP000245119"/>
    </source>
</evidence>
<dbReference type="OrthoDB" id="6215131at2759"/>
<dbReference type="Proteomes" id="UP000245119">
    <property type="component" value="Linkage Group LG6"/>
</dbReference>
<gene>
    <name evidence="1" type="ORF">C0Q70_11814</name>
</gene>
<evidence type="ECO:0000313" key="1">
    <source>
        <dbReference type="EMBL" id="PVD29217.1"/>
    </source>
</evidence>
<dbReference type="AlphaFoldDB" id="A0A2T7P715"/>
<protein>
    <submittedName>
        <fullName evidence="1">Uncharacterized protein</fullName>
    </submittedName>
</protein>
<proteinExistence type="predicted"/>
<name>A0A2T7P715_POMCA</name>